<evidence type="ECO:0000313" key="4">
    <source>
        <dbReference type="EMBL" id="MBF0637483.1"/>
    </source>
</evidence>
<dbReference type="Gene3D" id="2.40.420.20">
    <property type="match status" value="1"/>
</dbReference>
<dbReference type="InterPro" id="IPR058637">
    <property type="entry name" value="YknX-like_C"/>
</dbReference>
<dbReference type="RefSeq" id="WP_175187795.1">
    <property type="nucleotide sequence ID" value="NZ_JABVZQ010000022.1"/>
</dbReference>
<feature type="coiled-coil region" evidence="2">
    <location>
        <begin position="98"/>
        <end position="132"/>
    </location>
</feature>
<dbReference type="PANTHER" id="PTHR30469">
    <property type="entry name" value="MULTIDRUG RESISTANCE PROTEIN MDTA"/>
    <property type="match status" value="1"/>
</dbReference>
<dbReference type="InterPro" id="IPR006143">
    <property type="entry name" value="RND_pump_MFP"/>
</dbReference>
<feature type="domain" description="YknX-like C-terminal permuted SH3-like" evidence="3">
    <location>
        <begin position="317"/>
        <end position="384"/>
    </location>
</feature>
<sequence length="387" mass="41987">MKISRNHVIAIGGTAVVIGLLVLLLMPSPLVVGTEEVRRSRLQVTLEGEGASRVREHFMVSAPAHGKFMRIGLDEGDRIEKGDLVAVLVPPPLNSREYEETESRISSAAALLEAARKSYQQVTVDLEQADRQLGRYKKLYERGAVSRESLEEVQRHADVLRSELGAAASRVESAGYDLKALQAVLESDSSRSGFGVVAPESGVVLRVLETSERVVAAGTPLVEIGNPADVELVVDVLSSDAVGVLPGMRVEIMDWGGDMVLAGIVRRVEPAAFTKVSALGIEEKRVNVIIDLRDDVTGLGDNYRVQARIILWEGDNVLQVPVSSLFRGNDGWAVFRVRDGRAHVTPVDIGRRGTYYAEVAGGLSEGDQVVVHPTNDLQDGMRVRGER</sequence>
<dbReference type="Gene3D" id="2.40.50.100">
    <property type="match status" value="1"/>
</dbReference>
<keyword evidence="2" id="KW-0175">Coiled coil</keyword>
<name>A0ABR9XU70_9CHLB</name>
<dbReference type="EMBL" id="JADGII010000022">
    <property type="protein sequence ID" value="MBF0637483.1"/>
    <property type="molecule type" value="Genomic_DNA"/>
</dbReference>
<evidence type="ECO:0000313" key="5">
    <source>
        <dbReference type="Proteomes" id="UP000619838"/>
    </source>
</evidence>
<organism evidence="4 5">
    <name type="scientific">Prosthecochloris ethylica</name>
    <dbReference type="NCBI Taxonomy" id="2743976"/>
    <lineage>
        <taxon>Bacteria</taxon>
        <taxon>Pseudomonadati</taxon>
        <taxon>Chlorobiota</taxon>
        <taxon>Chlorobiia</taxon>
        <taxon>Chlorobiales</taxon>
        <taxon>Chlorobiaceae</taxon>
        <taxon>Prosthecochloris</taxon>
    </lineage>
</organism>
<accession>A0ABR9XU70</accession>
<proteinExistence type="inferred from homology"/>
<dbReference type="Proteomes" id="UP000619838">
    <property type="component" value="Unassembled WGS sequence"/>
</dbReference>
<reference evidence="4 5" key="1">
    <citation type="journal article" date="2020" name="Microorganisms">
        <title>Simultaneous Genome Sequencing of Prosthecochloris ethylica and Desulfuromonas acetoxidans within a Syntrophic Mixture Reveals Unique Pili and Protein Interactions.</title>
        <authorList>
            <person name="Kyndt J.A."/>
            <person name="Van Beeumen J.J."/>
            <person name="Meyer T.E."/>
        </authorList>
    </citation>
    <scope>NUCLEOTIDE SEQUENCE [LARGE SCALE GENOMIC DNA]</scope>
    <source>
        <strain evidence="4 5">N3</strain>
    </source>
</reference>
<evidence type="ECO:0000256" key="1">
    <source>
        <dbReference type="ARBA" id="ARBA00009477"/>
    </source>
</evidence>
<dbReference type="NCBIfam" id="TIGR01730">
    <property type="entry name" value="RND_mfp"/>
    <property type="match status" value="1"/>
</dbReference>
<dbReference type="Pfam" id="PF25989">
    <property type="entry name" value="YknX_C"/>
    <property type="match status" value="1"/>
</dbReference>
<comment type="caution">
    <text evidence="4">The sequence shown here is derived from an EMBL/GenBank/DDBJ whole genome shotgun (WGS) entry which is preliminary data.</text>
</comment>
<comment type="similarity">
    <text evidence="1">Belongs to the membrane fusion protein (MFP) (TC 8.A.1) family.</text>
</comment>
<evidence type="ECO:0000256" key="2">
    <source>
        <dbReference type="SAM" id="Coils"/>
    </source>
</evidence>
<evidence type="ECO:0000259" key="3">
    <source>
        <dbReference type="Pfam" id="PF25989"/>
    </source>
</evidence>
<dbReference type="SUPFAM" id="SSF111369">
    <property type="entry name" value="HlyD-like secretion proteins"/>
    <property type="match status" value="1"/>
</dbReference>
<dbReference type="Gene3D" id="2.40.30.170">
    <property type="match status" value="1"/>
</dbReference>
<keyword evidence="5" id="KW-1185">Reference proteome</keyword>
<dbReference type="PANTHER" id="PTHR30469:SF15">
    <property type="entry name" value="HLYD FAMILY OF SECRETION PROTEINS"/>
    <property type="match status" value="1"/>
</dbReference>
<dbReference type="Gene3D" id="1.10.287.470">
    <property type="entry name" value="Helix hairpin bin"/>
    <property type="match status" value="1"/>
</dbReference>
<protein>
    <submittedName>
        <fullName evidence="4">Efflux RND transporter periplasmic adaptor subunit</fullName>
    </submittedName>
</protein>
<gene>
    <name evidence="4" type="ORF">INT08_09920</name>
</gene>